<dbReference type="PANTHER" id="PTHR34094">
    <property type="match status" value="1"/>
</dbReference>
<evidence type="ECO:0000313" key="2">
    <source>
        <dbReference type="EMBL" id="MBP2181951.1"/>
    </source>
</evidence>
<protein>
    <recommendedName>
        <fullName evidence="1">DUF4097 domain-containing protein</fullName>
    </recommendedName>
</protein>
<feature type="domain" description="DUF4097" evidence="1">
    <location>
        <begin position="119"/>
        <end position="270"/>
    </location>
</feature>
<dbReference type="PANTHER" id="PTHR34094:SF1">
    <property type="entry name" value="PROTEIN FAM185A"/>
    <property type="match status" value="1"/>
</dbReference>
<dbReference type="Gene3D" id="2.160.20.120">
    <property type="match status" value="1"/>
</dbReference>
<dbReference type="RefSeq" id="WP_209665311.1">
    <property type="nucleotide sequence ID" value="NZ_JAGGMS010000001.1"/>
</dbReference>
<organism evidence="2 3">
    <name type="scientific">Amycolatopsis magusensis</name>
    <dbReference type="NCBI Taxonomy" id="882444"/>
    <lineage>
        <taxon>Bacteria</taxon>
        <taxon>Bacillati</taxon>
        <taxon>Actinomycetota</taxon>
        <taxon>Actinomycetes</taxon>
        <taxon>Pseudonocardiales</taxon>
        <taxon>Pseudonocardiaceae</taxon>
        <taxon>Amycolatopsis</taxon>
    </lineage>
</organism>
<reference evidence="2 3" key="1">
    <citation type="submission" date="2021-03" db="EMBL/GenBank/DDBJ databases">
        <title>Sequencing the genomes of 1000 actinobacteria strains.</title>
        <authorList>
            <person name="Klenk H.-P."/>
        </authorList>
    </citation>
    <scope>NUCLEOTIDE SEQUENCE [LARGE SCALE GENOMIC DNA]</scope>
    <source>
        <strain evidence="2 3">DSM 45510</strain>
    </source>
</reference>
<dbReference type="Proteomes" id="UP000741013">
    <property type="component" value="Unassembled WGS sequence"/>
</dbReference>
<gene>
    <name evidence="2" type="ORF">JOM49_003477</name>
</gene>
<dbReference type="EMBL" id="JAGGMS010000001">
    <property type="protein sequence ID" value="MBP2181951.1"/>
    <property type="molecule type" value="Genomic_DNA"/>
</dbReference>
<dbReference type="InterPro" id="IPR025164">
    <property type="entry name" value="Toastrack_DUF4097"/>
</dbReference>
<proteinExistence type="predicted"/>
<dbReference type="Pfam" id="PF13349">
    <property type="entry name" value="DUF4097"/>
    <property type="match status" value="1"/>
</dbReference>
<sequence>MSSAEQPDGLVRTGNFPTSGPVELDVSITVGRVEILLAETEETTVELRQEQTSQAPWADGVTAVLSWVNERFGDQFDTDVLGSPAEAIRQSRIEQVGEQVIVRGPKALPLRKVPLHVVVHAPRGSHVGIRTGGGDVTVTGAAGRANIATGTGEVSLGETKASASIRTGSGDIQLGPTTHGLQIRSGSGAVRLAATAGSATVVTGTGDIWFGSVAGDVLARSGSGDLTVAEAKSGSLEFNTGSGEIRFGVGSGVTAEVDVSTGSGRVSSELPVLDTPPDEVAAVRARLRTGSGDAVVTRAGA</sequence>
<comment type="caution">
    <text evidence="2">The sequence shown here is derived from an EMBL/GenBank/DDBJ whole genome shotgun (WGS) entry which is preliminary data.</text>
</comment>
<accession>A0ABS4PRA0</accession>
<keyword evidence="3" id="KW-1185">Reference proteome</keyword>
<name>A0ABS4PRA0_9PSEU</name>
<evidence type="ECO:0000259" key="1">
    <source>
        <dbReference type="Pfam" id="PF13349"/>
    </source>
</evidence>
<evidence type="ECO:0000313" key="3">
    <source>
        <dbReference type="Proteomes" id="UP000741013"/>
    </source>
</evidence>